<evidence type="ECO:0000313" key="7">
    <source>
        <dbReference type="Proteomes" id="UP000298566"/>
    </source>
</evidence>
<keyword evidence="3 5" id="KW-0687">Ribonucleoprotein</keyword>
<dbReference type="NCBIfam" id="NF001860">
    <property type="entry name" value="PRK00595.1"/>
    <property type="match status" value="1"/>
</dbReference>
<keyword evidence="2 5" id="KW-0689">Ribosomal protein</keyword>
<dbReference type="EMBL" id="CP033004">
    <property type="protein sequence ID" value="QCI23119.1"/>
    <property type="molecule type" value="Genomic_DNA"/>
</dbReference>
<accession>A0A4D6Y2L5</accession>
<reference evidence="6 7" key="1">
    <citation type="submission" date="2018-10" db="EMBL/GenBank/DDBJ databases">
        <title>Comparative functional genomics of the obligate endosymbiont Buchnera aphidicola.</title>
        <authorList>
            <person name="Chong R.A."/>
        </authorList>
    </citation>
    <scope>NUCLEOTIDE SEQUENCE [LARGE SCALE GENOMIC DNA]</scope>
    <source>
        <strain evidence="6 7">Mrh</strain>
    </source>
</reference>
<dbReference type="GO" id="GO:0003735">
    <property type="term" value="F:structural constituent of ribosome"/>
    <property type="evidence" value="ECO:0007669"/>
    <property type="project" value="InterPro"/>
</dbReference>
<evidence type="ECO:0000256" key="1">
    <source>
        <dbReference type="ARBA" id="ARBA00007596"/>
    </source>
</evidence>
<dbReference type="AlphaFoldDB" id="A0A4D6Y2L5"/>
<sequence>MAKSIRHKIKLISSSGSKHYYTTTKNKKDKTQKLTLKKYDPIVKKHVLYREEKMK</sequence>
<evidence type="ECO:0000256" key="2">
    <source>
        <dbReference type="ARBA" id="ARBA00022980"/>
    </source>
</evidence>
<dbReference type="InterPro" id="IPR038584">
    <property type="entry name" value="Ribosomal_bL33_sf"/>
</dbReference>
<dbReference type="PROSITE" id="PS00582">
    <property type="entry name" value="RIBOSOMAL_L33"/>
    <property type="match status" value="1"/>
</dbReference>
<dbReference type="Pfam" id="PF00471">
    <property type="entry name" value="Ribosomal_L33"/>
    <property type="match status" value="1"/>
</dbReference>
<protein>
    <recommendedName>
        <fullName evidence="4 5">Large ribosomal subunit protein bL33</fullName>
    </recommendedName>
</protein>
<dbReference type="HAMAP" id="MF_00294">
    <property type="entry name" value="Ribosomal_bL33"/>
    <property type="match status" value="1"/>
</dbReference>
<dbReference type="SUPFAM" id="SSF57829">
    <property type="entry name" value="Zn-binding ribosomal proteins"/>
    <property type="match status" value="1"/>
</dbReference>
<evidence type="ECO:0000256" key="3">
    <source>
        <dbReference type="ARBA" id="ARBA00023274"/>
    </source>
</evidence>
<evidence type="ECO:0000256" key="5">
    <source>
        <dbReference type="HAMAP-Rule" id="MF_00294"/>
    </source>
</evidence>
<dbReference type="Proteomes" id="UP000298566">
    <property type="component" value="Chromosome"/>
</dbReference>
<dbReference type="RefSeq" id="WP_158336295.1">
    <property type="nucleotide sequence ID" value="NZ_CP033004.1"/>
</dbReference>
<organism evidence="6 7">
    <name type="scientific">Buchnera aphidicola subsp. Melaphis rhois</name>
    <dbReference type="NCBI Taxonomy" id="118103"/>
    <lineage>
        <taxon>Bacteria</taxon>
        <taxon>Pseudomonadati</taxon>
        <taxon>Pseudomonadota</taxon>
        <taxon>Gammaproteobacteria</taxon>
        <taxon>Enterobacterales</taxon>
        <taxon>Erwiniaceae</taxon>
        <taxon>Buchnera</taxon>
    </lineage>
</organism>
<evidence type="ECO:0000313" key="6">
    <source>
        <dbReference type="EMBL" id="QCI23119.1"/>
    </source>
</evidence>
<dbReference type="NCBIfam" id="TIGR01023">
    <property type="entry name" value="rpmG_bact"/>
    <property type="match status" value="1"/>
</dbReference>
<dbReference type="InterPro" id="IPR001705">
    <property type="entry name" value="Ribosomal_bL33"/>
</dbReference>
<dbReference type="PANTHER" id="PTHR15238">
    <property type="entry name" value="54S RIBOSOMAL PROTEIN L39, MITOCHONDRIAL"/>
    <property type="match status" value="1"/>
</dbReference>
<dbReference type="GO" id="GO:0022625">
    <property type="term" value="C:cytosolic large ribosomal subunit"/>
    <property type="evidence" value="ECO:0007669"/>
    <property type="project" value="TreeGrafter"/>
</dbReference>
<name>A0A4D6Y2L5_BUCMH</name>
<dbReference type="InterPro" id="IPR011332">
    <property type="entry name" value="Ribosomal_zn-bd"/>
</dbReference>
<dbReference type="Gene3D" id="2.20.28.120">
    <property type="entry name" value="Ribosomal protein L33"/>
    <property type="match status" value="1"/>
</dbReference>
<evidence type="ECO:0000256" key="4">
    <source>
        <dbReference type="ARBA" id="ARBA00035176"/>
    </source>
</evidence>
<dbReference type="GO" id="GO:0006412">
    <property type="term" value="P:translation"/>
    <property type="evidence" value="ECO:0007669"/>
    <property type="project" value="UniProtKB-UniRule"/>
</dbReference>
<proteinExistence type="inferred from homology"/>
<comment type="similarity">
    <text evidence="1 5">Belongs to the bacterial ribosomal protein bL33 family.</text>
</comment>
<gene>
    <name evidence="5 6" type="primary">rpmG</name>
    <name evidence="6" type="ORF">D9V73_00395</name>
</gene>
<dbReference type="InterPro" id="IPR018264">
    <property type="entry name" value="Ribosomal_bL33_CS"/>
</dbReference>
<dbReference type="PANTHER" id="PTHR15238:SF1">
    <property type="entry name" value="LARGE RIBOSOMAL SUBUNIT PROTEIN BL33M"/>
    <property type="match status" value="1"/>
</dbReference>